<evidence type="ECO:0000256" key="7">
    <source>
        <dbReference type="ARBA" id="ARBA00047984"/>
    </source>
</evidence>
<dbReference type="EMBL" id="JAACJK010000164">
    <property type="protein sequence ID" value="KAF5324873.1"/>
    <property type="molecule type" value="Genomic_DNA"/>
</dbReference>
<dbReference type="Gene3D" id="3.40.50.300">
    <property type="entry name" value="P-loop containing nucleotide triphosphate hydrolases"/>
    <property type="match status" value="2"/>
</dbReference>
<dbReference type="InterPro" id="IPR027417">
    <property type="entry name" value="P-loop_NTPase"/>
</dbReference>
<dbReference type="PANTHER" id="PTHR18934">
    <property type="entry name" value="ATP-DEPENDENT RNA HELICASE"/>
    <property type="match status" value="1"/>
</dbReference>
<gene>
    <name evidence="10" type="ORF">D9611_004426</name>
</gene>
<dbReference type="SMART" id="SM00490">
    <property type="entry name" value="HELICc"/>
    <property type="match status" value="1"/>
</dbReference>
<dbReference type="SMART" id="SM00847">
    <property type="entry name" value="HA2"/>
    <property type="match status" value="1"/>
</dbReference>
<dbReference type="InterPro" id="IPR011545">
    <property type="entry name" value="DEAD/DEAH_box_helicase_dom"/>
</dbReference>
<organism evidence="10 11">
    <name type="scientific">Ephemerocybe angulata</name>
    <dbReference type="NCBI Taxonomy" id="980116"/>
    <lineage>
        <taxon>Eukaryota</taxon>
        <taxon>Fungi</taxon>
        <taxon>Dikarya</taxon>
        <taxon>Basidiomycota</taxon>
        <taxon>Agaricomycotina</taxon>
        <taxon>Agaricomycetes</taxon>
        <taxon>Agaricomycetidae</taxon>
        <taxon>Agaricales</taxon>
        <taxon>Agaricineae</taxon>
        <taxon>Psathyrellaceae</taxon>
        <taxon>Ephemerocybe</taxon>
    </lineage>
</organism>
<proteinExistence type="inferred from homology"/>
<accession>A0A8H5BKP0</accession>
<dbReference type="PANTHER" id="PTHR18934:SF136">
    <property type="entry name" value="ATP-DEPENDENT RNA HELICASE DHX35-RELATED"/>
    <property type="match status" value="1"/>
</dbReference>
<evidence type="ECO:0000313" key="10">
    <source>
        <dbReference type="EMBL" id="KAF5324873.1"/>
    </source>
</evidence>
<dbReference type="Proteomes" id="UP000541558">
    <property type="component" value="Unassembled WGS sequence"/>
</dbReference>
<evidence type="ECO:0000256" key="5">
    <source>
        <dbReference type="ARBA" id="ARBA00022806"/>
    </source>
</evidence>
<dbReference type="InterPro" id="IPR014001">
    <property type="entry name" value="Helicase_ATP-bd"/>
</dbReference>
<dbReference type="GO" id="GO:0071013">
    <property type="term" value="C:catalytic step 2 spliceosome"/>
    <property type="evidence" value="ECO:0007669"/>
    <property type="project" value="TreeGrafter"/>
</dbReference>
<evidence type="ECO:0000313" key="11">
    <source>
        <dbReference type="Proteomes" id="UP000541558"/>
    </source>
</evidence>
<dbReference type="CDD" id="cd18791">
    <property type="entry name" value="SF2_C_RHA"/>
    <property type="match status" value="1"/>
</dbReference>
<evidence type="ECO:0000259" key="8">
    <source>
        <dbReference type="PROSITE" id="PS51192"/>
    </source>
</evidence>
<dbReference type="SMART" id="SM00487">
    <property type="entry name" value="DEXDc"/>
    <property type="match status" value="1"/>
</dbReference>
<reference evidence="10 11" key="1">
    <citation type="journal article" date="2020" name="ISME J.">
        <title>Uncovering the hidden diversity of litter-decomposition mechanisms in mushroom-forming fungi.</title>
        <authorList>
            <person name="Floudas D."/>
            <person name="Bentzer J."/>
            <person name="Ahren D."/>
            <person name="Johansson T."/>
            <person name="Persson P."/>
            <person name="Tunlid A."/>
        </authorList>
    </citation>
    <scope>NUCLEOTIDE SEQUENCE [LARGE SCALE GENOMIC DNA]</scope>
    <source>
        <strain evidence="10 11">CBS 175.51</strain>
    </source>
</reference>
<evidence type="ECO:0000256" key="3">
    <source>
        <dbReference type="ARBA" id="ARBA00022741"/>
    </source>
</evidence>
<dbReference type="FunFam" id="3.40.50.300:FF:000578">
    <property type="entry name" value="probable ATP-dependent RNA helicase DHX35"/>
    <property type="match status" value="1"/>
</dbReference>
<keyword evidence="5" id="KW-0347">Helicase</keyword>
<dbReference type="Pfam" id="PF00270">
    <property type="entry name" value="DEAD"/>
    <property type="match status" value="1"/>
</dbReference>
<comment type="similarity">
    <text evidence="1">Belongs to the DEAD box helicase family. DEAH subfamily.</text>
</comment>
<dbReference type="Pfam" id="PF21010">
    <property type="entry name" value="HA2_C"/>
    <property type="match status" value="1"/>
</dbReference>
<dbReference type="EC" id="3.6.4.13" evidence="2"/>
<keyword evidence="6" id="KW-0067">ATP-binding</keyword>
<evidence type="ECO:0000256" key="4">
    <source>
        <dbReference type="ARBA" id="ARBA00022801"/>
    </source>
</evidence>
<dbReference type="PROSITE" id="PS00690">
    <property type="entry name" value="DEAH_ATP_HELICASE"/>
    <property type="match status" value="1"/>
</dbReference>
<evidence type="ECO:0000259" key="9">
    <source>
        <dbReference type="PROSITE" id="PS51194"/>
    </source>
</evidence>
<dbReference type="OrthoDB" id="10253254at2759"/>
<evidence type="ECO:0000256" key="6">
    <source>
        <dbReference type="ARBA" id="ARBA00022840"/>
    </source>
</evidence>
<comment type="caution">
    <text evidence="10">The sequence shown here is derived from an EMBL/GenBank/DDBJ whole genome shotgun (WGS) entry which is preliminary data.</text>
</comment>
<dbReference type="InterPro" id="IPR001650">
    <property type="entry name" value="Helicase_C-like"/>
</dbReference>
<evidence type="ECO:0000256" key="2">
    <source>
        <dbReference type="ARBA" id="ARBA00012552"/>
    </source>
</evidence>
<dbReference type="InterPro" id="IPR007502">
    <property type="entry name" value="Helicase-assoc_dom"/>
</dbReference>
<dbReference type="GO" id="GO:0003724">
    <property type="term" value="F:RNA helicase activity"/>
    <property type="evidence" value="ECO:0007669"/>
    <property type="project" value="UniProtKB-EC"/>
</dbReference>
<dbReference type="Pfam" id="PF07717">
    <property type="entry name" value="OB_NTP_bind"/>
    <property type="match status" value="1"/>
</dbReference>
<dbReference type="InterPro" id="IPR011709">
    <property type="entry name" value="DEAD-box_helicase_OB_fold"/>
</dbReference>
<sequence>MSLSFWKPGTVGPGSTLDRVTENDSAVISAPPQDNRERLPIFKHRQKLLYCVENHGVTIVVGQTGCGKTTQLPQFLYQAGWADNGHVIACTQPRRVAATSVAARVAAEVGTTLGEEVGYTIRFEDVSSKDATRILYLTDGMLFRELLVDPLLTRYSVIMLDEVHERSVHTDLLLGILKKIRRKRPELRLIVSSATMDANYFLDYFSSGNGPNEAVIVSLEGRMYPVQIAYSDEPVPNFVEKAAQVAWNTHLQGGTGDILIFLPGRDDIEMCLEELSERIPSLPASAPRMELVPLYAGLSTDEQLRAFSAPEKGKRKVVVSTNIAEASVTIEGIRYVIDCGLVKIRVYNPSTMISSLVVVPASKASVAQRAGRAGRTSNGVCYRLFTKDTFDSLPASTPPEISRTDLTSIILQLKALGIDDLMKFEWISSPPAETIVKAYDTLRTSGLITDHNTLTPIGSKIAECPLEYNIAKMLFASKDFSCGEEILTIAAMVSIQDVFIIPGGAPGALAELERRKFTAEEGDHLTLLNAYNAFIRYGQSLSWCKAHALSFRAMSRAVSIRSQLKKYMHRFELPIKSCEGDAKRLRQCLVSGYWRHSAKWQPDGTYLSVHGNKIMHVHPTSVLFTRKPKSGWILFHDVEETKQLQIRILTEIEPEW</sequence>
<feature type="domain" description="Helicase C-terminal" evidence="9">
    <location>
        <begin position="234"/>
        <end position="417"/>
    </location>
</feature>
<dbReference type="Pfam" id="PF00271">
    <property type="entry name" value="Helicase_C"/>
    <property type="match status" value="1"/>
</dbReference>
<dbReference type="InterPro" id="IPR002464">
    <property type="entry name" value="DNA/RNA_helicase_DEAH_CS"/>
</dbReference>
<dbReference type="AlphaFoldDB" id="A0A8H5BKP0"/>
<feature type="domain" description="Helicase ATP-binding" evidence="8">
    <location>
        <begin position="49"/>
        <end position="214"/>
    </location>
</feature>
<evidence type="ECO:0000256" key="1">
    <source>
        <dbReference type="ARBA" id="ARBA00008792"/>
    </source>
</evidence>
<dbReference type="SUPFAM" id="SSF52540">
    <property type="entry name" value="P-loop containing nucleoside triphosphate hydrolases"/>
    <property type="match status" value="1"/>
</dbReference>
<keyword evidence="3" id="KW-0547">Nucleotide-binding</keyword>
<name>A0A8H5BKP0_9AGAR</name>
<dbReference type="GO" id="GO:0003723">
    <property type="term" value="F:RNA binding"/>
    <property type="evidence" value="ECO:0007669"/>
    <property type="project" value="TreeGrafter"/>
</dbReference>
<keyword evidence="11" id="KW-1185">Reference proteome</keyword>
<protein>
    <recommendedName>
        <fullName evidence="2">RNA helicase</fullName>
        <ecNumber evidence="2">3.6.4.13</ecNumber>
    </recommendedName>
</protein>
<dbReference type="GO" id="GO:0005524">
    <property type="term" value="F:ATP binding"/>
    <property type="evidence" value="ECO:0007669"/>
    <property type="project" value="UniProtKB-KW"/>
</dbReference>
<dbReference type="PROSITE" id="PS51192">
    <property type="entry name" value="HELICASE_ATP_BIND_1"/>
    <property type="match status" value="1"/>
</dbReference>
<dbReference type="GO" id="GO:0016787">
    <property type="term" value="F:hydrolase activity"/>
    <property type="evidence" value="ECO:0007669"/>
    <property type="project" value="UniProtKB-KW"/>
</dbReference>
<dbReference type="PROSITE" id="PS51194">
    <property type="entry name" value="HELICASE_CTER"/>
    <property type="match status" value="1"/>
</dbReference>
<comment type="catalytic activity">
    <reaction evidence="7">
        <text>ATP + H2O = ADP + phosphate + H(+)</text>
        <dbReference type="Rhea" id="RHEA:13065"/>
        <dbReference type="ChEBI" id="CHEBI:15377"/>
        <dbReference type="ChEBI" id="CHEBI:15378"/>
        <dbReference type="ChEBI" id="CHEBI:30616"/>
        <dbReference type="ChEBI" id="CHEBI:43474"/>
        <dbReference type="ChEBI" id="CHEBI:456216"/>
        <dbReference type="EC" id="3.6.4.13"/>
    </reaction>
</comment>
<keyword evidence="4" id="KW-0378">Hydrolase</keyword>
<dbReference type="Gene3D" id="1.20.120.1080">
    <property type="match status" value="1"/>
</dbReference>